<dbReference type="AlphaFoldDB" id="A0A0S2E4G1"/>
<name>A0A0S2E4G1_LYSAN</name>
<accession>A0A0S2E4G1</accession>
<dbReference type="STRING" id="84531.LA76x_3289"/>
<dbReference type="eggNOG" id="ENOG502ZV4K">
    <property type="taxonomic scope" value="Bacteria"/>
</dbReference>
<dbReference type="KEGG" id="laq:GLA29479_4826"/>
<protein>
    <submittedName>
        <fullName evidence="1">Uncharacterized protein</fullName>
    </submittedName>
</protein>
<reference evidence="1 2" key="1">
    <citation type="journal article" date="2015" name="BMC Genomics">
        <title>Comparative genomics and metabolic profiling of the genus Lysobacter.</title>
        <authorList>
            <person name="de Bruijn I."/>
            <person name="Cheng X."/>
            <person name="de Jager V."/>
            <person name="Exposito R.G."/>
            <person name="Watrous J."/>
            <person name="Patel N."/>
            <person name="Postma J."/>
            <person name="Dorrestein P.C."/>
            <person name="Kobayashi D."/>
            <person name="Raaijmakers J.M."/>
        </authorList>
    </citation>
    <scope>NUCLEOTIDE SEQUENCE [LARGE SCALE GENOMIC DNA]</scope>
    <source>
        <strain evidence="1 2">76</strain>
    </source>
</reference>
<keyword evidence="2" id="KW-1185">Reference proteome</keyword>
<dbReference type="InterPro" id="IPR038765">
    <property type="entry name" value="Papain-like_cys_pep_sf"/>
</dbReference>
<sequence length="286" mass="30720">MNPPDGAGLAAVSAAQLRTGDLLLMRSRNELATLTTWFGDSDYDHVLLVGRAGCVIDFGAGGVVEPALDERLGAADVVAVDVRRPLSGQGEDLQDNDRIAVLAHALSLRRPNYAGDPLRALGVLAAVRERELPPQPALRRVLYEALQRVARAGADAMTASEFVYRCFAENPVQPPGRLAPQLTPMAARAAPFPHIDWPALWLQIAPWLPEERRALPSFDGDAGVDDGDFYIAVTAARSRLGLISTGAGLLAAGPRQPNPKWLRLCELERSPSYEPLGRLYPAPGAV</sequence>
<dbReference type="RefSeq" id="WP_057918473.1">
    <property type="nucleotide sequence ID" value="NZ_CP011129.1"/>
</dbReference>
<dbReference type="Proteomes" id="UP000060787">
    <property type="component" value="Chromosome"/>
</dbReference>
<organism evidence="1 2">
    <name type="scientific">Lysobacter antibioticus</name>
    <dbReference type="NCBI Taxonomy" id="84531"/>
    <lineage>
        <taxon>Bacteria</taxon>
        <taxon>Pseudomonadati</taxon>
        <taxon>Pseudomonadota</taxon>
        <taxon>Gammaproteobacteria</taxon>
        <taxon>Lysobacterales</taxon>
        <taxon>Lysobacteraceae</taxon>
        <taxon>Lysobacter</taxon>
    </lineage>
</organism>
<dbReference type="PATRIC" id="fig|84531.7.peg.4717"/>
<dbReference type="Gene3D" id="3.90.1720.10">
    <property type="entry name" value="endopeptidase domain like (from Nostoc punctiforme)"/>
    <property type="match status" value="1"/>
</dbReference>
<dbReference type="OrthoDB" id="9155498at2"/>
<dbReference type="EMBL" id="CP011129">
    <property type="protein sequence ID" value="ALN81416.1"/>
    <property type="molecule type" value="Genomic_DNA"/>
</dbReference>
<gene>
    <name evidence="1" type="ORF">LA76x_3289</name>
</gene>
<dbReference type="SUPFAM" id="SSF54001">
    <property type="entry name" value="Cysteine proteinases"/>
    <property type="match status" value="1"/>
</dbReference>
<evidence type="ECO:0000313" key="2">
    <source>
        <dbReference type="Proteomes" id="UP000060787"/>
    </source>
</evidence>
<dbReference type="KEGG" id="lab:LA76x_3289"/>
<proteinExistence type="predicted"/>
<evidence type="ECO:0000313" key="1">
    <source>
        <dbReference type="EMBL" id="ALN81416.1"/>
    </source>
</evidence>